<evidence type="ECO:0000256" key="1">
    <source>
        <dbReference type="ARBA" id="ARBA00022460"/>
    </source>
</evidence>
<keyword evidence="4" id="KW-0732">Signal</keyword>
<evidence type="ECO:0000313" key="5">
    <source>
        <dbReference type="EMBL" id="EFX65725.1"/>
    </source>
</evidence>
<gene>
    <name evidence="5" type="ORF">DAPPUDRAFT_264307</name>
</gene>
<accession>E9HRB4</accession>
<dbReference type="EMBL" id="GL732733">
    <property type="protein sequence ID" value="EFX65725.1"/>
    <property type="molecule type" value="Genomic_DNA"/>
</dbReference>
<dbReference type="GO" id="GO:0042302">
    <property type="term" value="F:structural constituent of cuticle"/>
    <property type="evidence" value="ECO:0007669"/>
    <property type="project" value="UniProtKB-UniRule"/>
</dbReference>
<dbReference type="InterPro" id="IPR031311">
    <property type="entry name" value="CHIT_BIND_RR_consensus"/>
</dbReference>
<dbReference type="Pfam" id="PF00379">
    <property type="entry name" value="Chitin_bind_4"/>
    <property type="match status" value="1"/>
</dbReference>
<dbReference type="STRING" id="6669.E9HRB4"/>
<name>E9HRB4_DAPPU</name>
<dbReference type="eggNOG" id="ENOG502S4KI">
    <property type="taxonomic scope" value="Eukaryota"/>
</dbReference>
<dbReference type="HOGENOM" id="CLU_075165_4_1_1"/>
<feature type="signal peptide" evidence="4">
    <location>
        <begin position="1"/>
        <end position="24"/>
    </location>
</feature>
<organism evidence="5 6">
    <name type="scientific">Daphnia pulex</name>
    <name type="common">Water flea</name>
    <dbReference type="NCBI Taxonomy" id="6669"/>
    <lineage>
        <taxon>Eukaryota</taxon>
        <taxon>Metazoa</taxon>
        <taxon>Ecdysozoa</taxon>
        <taxon>Arthropoda</taxon>
        <taxon>Crustacea</taxon>
        <taxon>Branchiopoda</taxon>
        <taxon>Diplostraca</taxon>
        <taxon>Cladocera</taxon>
        <taxon>Anomopoda</taxon>
        <taxon>Daphniidae</taxon>
        <taxon>Daphnia</taxon>
    </lineage>
</organism>
<evidence type="ECO:0008006" key="7">
    <source>
        <dbReference type="Google" id="ProtNLM"/>
    </source>
</evidence>
<dbReference type="PROSITE" id="PS00233">
    <property type="entry name" value="CHIT_BIND_RR_1"/>
    <property type="match status" value="1"/>
</dbReference>
<dbReference type="AlphaFoldDB" id="E9HRB4"/>
<evidence type="ECO:0000256" key="4">
    <source>
        <dbReference type="SAM" id="SignalP"/>
    </source>
</evidence>
<feature type="compositionally biased region" description="Polar residues" evidence="3">
    <location>
        <begin position="112"/>
        <end position="131"/>
    </location>
</feature>
<evidence type="ECO:0000313" key="6">
    <source>
        <dbReference type="Proteomes" id="UP000000305"/>
    </source>
</evidence>
<dbReference type="PhylomeDB" id="E9HRB4"/>
<sequence length="138" mass="15162">MSLHQNLFQLIIVSLVALAVFTSGEEQPKYTGTVAKSSEQQYAPMPLSFAWEVKDEPSKNDYSHQQESDGEVTTGSYRVALPDGRTQIVTYTADQNGYVAQVKYEGEAQYPAPSSYNNKPSASFPTEQAKPTTAYPVA</sequence>
<dbReference type="InterPro" id="IPR000618">
    <property type="entry name" value="Insect_cuticle"/>
</dbReference>
<dbReference type="PROSITE" id="PS51155">
    <property type="entry name" value="CHIT_BIND_RR_2"/>
    <property type="match status" value="1"/>
</dbReference>
<proteinExistence type="predicted"/>
<reference evidence="5 6" key="1">
    <citation type="journal article" date="2011" name="Science">
        <title>The ecoresponsive genome of Daphnia pulex.</title>
        <authorList>
            <person name="Colbourne J.K."/>
            <person name="Pfrender M.E."/>
            <person name="Gilbert D."/>
            <person name="Thomas W.K."/>
            <person name="Tucker A."/>
            <person name="Oakley T.H."/>
            <person name="Tokishita S."/>
            <person name="Aerts A."/>
            <person name="Arnold G.J."/>
            <person name="Basu M.K."/>
            <person name="Bauer D.J."/>
            <person name="Caceres C.E."/>
            <person name="Carmel L."/>
            <person name="Casola C."/>
            <person name="Choi J.H."/>
            <person name="Detter J.C."/>
            <person name="Dong Q."/>
            <person name="Dusheyko S."/>
            <person name="Eads B.D."/>
            <person name="Frohlich T."/>
            <person name="Geiler-Samerotte K.A."/>
            <person name="Gerlach D."/>
            <person name="Hatcher P."/>
            <person name="Jogdeo S."/>
            <person name="Krijgsveld J."/>
            <person name="Kriventseva E.V."/>
            <person name="Kultz D."/>
            <person name="Laforsch C."/>
            <person name="Lindquist E."/>
            <person name="Lopez J."/>
            <person name="Manak J.R."/>
            <person name="Muller J."/>
            <person name="Pangilinan J."/>
            <person name="Patwardhan R.P."/>
            <person name="Pitluck S."/>
            <person name="Pritham E.J."/>
            <person name="Rechtsteiner A."/>
            <person name="Rho M."/>
            <person name="Rogozin I.B."/>
            <person name="Sakarya O."/>
            <person name="Salamov A."/>
            <person name="Schaack S."/>
            <person name="Shapiro H."/>
            <person name="Shiga Y."/>
            <person name="Skalitzky C."/>
            <person name="Smith Z."/>
            <person name="Souvorov A."/>
            <person name="Sung W."/>
            <person name="Tang Z."/>
            <person name="Tsuchiya D."/>
            <person name="Tu H."/>
            <person name="Vos H."/>
            <person name="Wang M."/>
            <person name="Wolf Y.I."/>
            <person name="Yamagata H."/>
            <person name="Yamada T."/>
            <person name="Ye Y."/>
            <person name="Shaw J.R."/>
            <person name="Andrews J."/>
            <person name="Crease T.J."/>
            <person name="Tang H."/>
            <person name="Lucas S.M."/>
            <person name="Robertson H.M."/>
            <person name="Bork P."/>
            <person name="Koonin E.V."/>
            <person name="Zdobnov E.M."/>
            <person name="Grigoriev I.V."/>
            <person name="Lynch M."/>
            <person name="Boore J.L."/>
        </authorList>
    </citation>
    <scope>NUCLEOTIDE SEQUENCE [LARGE SCALE GENOMIC DNA]</scope>
</reference>
<dbReference type="InterPro" id="IPR051217">
    <property type="entry name" value="Insect_Cuticle_Struc_Prot"/>
</dbReference>
<feature type="region of interest" description="Disordered" evidence="3">
    <location>
        <begin position="56"/>
        <end position="77"/>
    </location>
</feature>
<dbReference type="OrthoDB" id="6365837at2759"/>
<dbReference type="InParanoid" id="E9HRB4"/>
<dbReference type="Proteomes" id="UP000000305">
    <property type="component" value="Unassembled WGS sequence"/>
</dbReference>
<dbReference type="PANTHER" id="PTHR12236">
    <property type="entry name" value="STRUCTURAL CONTITUENT OF CUTICLE"/>
    <property type="match status" value="1"/>
</dbReference>
<dbReference type="FunCoup" id="E9HRB4">
    <property type="interactions" value="153"/>
</dbReference>
<feature type="region of interest" description="Disordered" evidence="3">
    <location>
        <begin position="109"/>
        <end position="138"/>
    </location>
</feature>
<feature type="compositionally biased region" description="Basic and acidic residues" evidence="3">
    <location>
        <begin position="56"/>
        <end position="67"/>
    </location>
</feature>
<feature type="chain" id="PRO_5003238290" description="Cuticle protein" evidence="4">
    <location>
        <begin position="25"/>
        <end position="138"/>
    </location>
</feature>
<dbReference type="KEGG" id="dpx:DAPPUDRAFT_264307"/>
<protein>
    <recommendedName>
        <fullName evidence="7">Cuticle protein</fullName>
    </recommendedName>
</protein>
<keyword evidence="1 2" id="KW-0193">Cuticle</keyword>
<keyword evidence="6" id="KW-1185">Reference proteome</keyword>
<evidence type="ECO:0000256" key="2">
    <source>
        <dbReference type="PROSITE-ProRule" id="PRU00497"/>
    </source>
</evidence>
<evidence type="ECO:0000256" key="3">
    <source>
        <dbReference type="SAM" id="MobiDB-lite"/>
    </source>
</evidence>
<dbReference type="GO" id="GO:0031012">
    <property type="term" value="C:extracellular matrix"/>
    <property type="evidence" value="ECO:0000318"/>
    <property type="project" value="GO_Central"/>
</dbReference>
<dbReference type="PANTHER" id="PTHR12236:SF79">
    <property type="entry name" value="CUTICULAR PROTEIN 50CB-RELATED"/>
    <property type="match status" value="1"/>
</dbReference>